<feature type="chain" id="PRO_5009523482" description="BIG2 domain-containing protein" evidence="1">
    <location>
        <begin position="24"/>
        <end position="343"/>
    </location>
</feature>
<proteinExistence type="predicted"/>
<evidence type="ECO:0000313" key="3">
    <source>
        <dbReference type="Proteomes" id="UP000178370"/>
    </source>
</evidence>
<dbReference type="AlphaFoldDB" id="A0A1F6CPC2"/>
<comment type="caution">
    <text evidence="2">The sequence shown here is derived from an EMBL/GenBank/DDBJ whole genome shotgun (WGS) entry which is preliminary data.</text>
</comment>
<dbReference type="EMBL" id="MFKV01000004">
    <property type="protein sequence ID" value="OGG51014.1"/>
    <property type="molecule type" value="Genomic_DNA"/>
</dbReference>
<gene>
    <name evidence="2" type="ORF">A2763_00210</name>
</gene>
<feature type="signal peptide" evidence="1">
    <location>
        <begin position="1"/>
        <end position="23"/>
    </location>
</feature>
<reference evidence="2 3" key="1">
    <citation type="journal article" date="2016" name="Nat. Commun.">
        <title>Thousands of microbial genomes shed light on interconnected biogeochemical processes in an aquifer system.</title>
        <authorList>
            <person name="Anantharaman K."/>
            <person name="Brown C.T."/>
            <person name="Hug L.A."/>
            <person name="Sharon I."/>
            <person name="Castelle C.J."/>
            <person name="Probst A.J."/>
            <person name="Thomas B.C."/>
            <person name="Singh A."/>
            <person name="Wilkins M.J."/>
            <person name="Karaoz U."/>
            <person name="Brodie E.L."/>
            <person name="Williams K.H."/>
            <person name="Hubbard S.S."/>
            <person name="Banfield J.F."/>
        </authorList>
    </citation>
    <scope>NUCLEOTIDE SEQUENCE [LARGE SCALE GENOMIC DNA]</scope>
</reference>
<keyword evidence="1" id="KW-0732">Signal</keyword>
<evidence type="ECO:0000256" key="1">
    <source>
        <dbReference type="SAM" id="SignalP"/>
    </source>
</evidence>
<evidence type="ECO:0008006" key="4">
    <source>
        <dbReference type="Google" id="ProtNLM"/>
    </source>
</evidence>
<dbReference type="STRING" id="1798482.A2763_00210"/>
<name>A0A1F6CPC2_9BACT</name>
<organism evidence="2 3">
    <name type="scientific">Candidatus Kaiserbacteria bacterium RIFCSPHIGHO2_01_FULL_54_36</name>
    <dbReference type="NCBI Taxonomy" id="1798482"/>
    <lineage>
        <taxon>Bacteria</taxon>
        <taxon>Candidatus Kaiseribacteriota</taxon>
    </lineage>
</organism>
<dbReference type="Proteomes" id="UP000178370">
    <property type="component" value="Unassembled WGS sequence"/>
</dbReference>
<protein>
    <recommendedName>
        <fullName evidence="4">BIG2 domain-containing protein</fullName>
    </recommendedName>
</protein>
<sequence length="343" mass="36235">MRTVSFLGIFLGAICAFAFPLHAQFGLPGAQHALSISFSPLYPGPGETVSLTVQSPLFDISQSKVLWRANGKIIAQGTGVDSVQVQAGALGAATTVEVAVSTPDGTAASANATILPAELDLLVDSNTYIPPFYRGGARTSAGGELRLEARPRFRRGGAFVSASELTYTWRRNGEVMGSISGRGKASVIISAPPLFGTDTISVEARTSDGVVSRIQSLTLSSATPILALYENHPLFGILYHRALGPATFIPESEMTFTAVPFFAPARSADDPGLQYAWQVNGVNVASSPSRSNELTINAENSSGRALVGLDLTHATNYYLDARATWNITFSTEGSATNPFRTTQ</sequence>
<accession>A0A1F6CPC2</accession>
<evidence type="ECO:0000313" key="2">
    <source>
        <dbReference type="EMBL" id="OGG51014.1"/>
    </source>
</evidence>